<feature type="compositionally biased region" description="Polar residues" evidence="1">
    <location>
        <begin position="126"/>
        <end position="141"/>
    </location>
</feature>
<dbReference type="GO" id="GO:0005634">
    <property type="term" value="C:nucleus"/>
    <property type="evidence" value="ECO:0007669"/>
    <property type="project" value="TreeGrafter"/>
</dbReference>
<evidence type="ECO:0000313" key="2">
    <source>
        <dbReference type="EMBL" id="ELK36500.1"/>
    </source>
</evidence>
<dbReference type="PANTHER" id="PTHR33517:SF5">
    <property type="entry name" value="FAMILY WITH SEQUENCE SIMILARITY 170 MEMBER A"/>
    <property type="match status" value="1"/>
</dbReference>
<reference evidence="3" key="1">
    <citation type="journal article" date="2013" name="Science">
        <title>Comparative analysis of bat genomes provides insight into the evolution of flight and immunity.</title>
        <authorList>
            <person name="Zhang G."/>
            <person name="Cowled C."/>
            <person name="Shi Z."/>
            <person name="Huang Z."/>
            <person name="Bishop-Lilly K.A."/>
            <person name="Fang X."/>
            <person name="Wynne J.W."/>
            <person name="Xiong Z."/>
            <person name="Baker M.L."/>
            <person name="Zhao W."/>
            <person name="Tachedjian M."/>
            <person name="Zhu Y."/>
            <person name="Zhou P."/>
            <person name="Jiang X."/>
            <person name="Ng J."/>
            <person name="Yang L."/>
            <person name="Wu L."/>
            <person name="Xiao J."/>
            <person name="Feng Y."/>
            <person name="Chen Y."/>
            <person name="Sun X."/>
            <person name="Zhang Y."/>
            <person name="Marsh G.A."/>
            <person name="Crameri G."/>
            <person name="Broder C.C."/>
            <person name="Frey K.G."/>
            <person name="Wang L.F."/>
            <person name="Wang J."/>
        </authorList>
    </citation>
    <scope>NUCLEOTIDE SEQUENCE [LARGE SCALE GENOMIC DNA]</scope>
</reference>
<dbReference type="AlphaFoldDB" id="L5ME19"/>
<feature type="compositionally biased region" description="Polar residues" evidence="1">
    <location>
        <begin position="52"/>
        <end position="66"/>
    </location>
</feature>
<feature type="compositionally biased region" description="Polar residues" evidence="1">
    <location>
        <begin position="23"/>
        <end position="45"/>
    </location>
</feature>
<protein>
    <submittedName>
        <fullName evidence="2">Protein FAM170A</fullName>
    </submittedName>
</protein>
<feature type="region of interest" description="Disordered" evidence="1">
    <location>
        <begin position="1"/>
        <end position="141"/>
    </location>
</feature>
<keyword evidence="3" id="KW-1185">Reference proteome</keyword>
<feature type="region of interest" description="Disordered" evidence="1">
    <location>
        <begin position="193"/>
        <end position="214"/>
    </location>
</feature>
<dbReference type="Proteomes" id="UP000010556">
    <property type="component" value="Unassembled WGS sequence"/>
</dbReference>
<evidence type="ECO:0000313" key="3">
    <source>
        <dbReference type="Proteomes" id="UP000010556"/>
    </source>
</evidence>
<proteinExistence type="predicted"/>
<gene>
    <name evidence="2" type="ORF">MDA_GLEAN10021754</name>
</gene>
<dbReference type="InterPro" id="IPR040879">
    <property type="entry name" value="Spt46-like"/>
</dbReference>
<accession>L5ME19</accession>
<dbReference type="Pfam" id="PF17734">
    <property type="entry name" value="Spt46"/>
    <property type="match status" value="1"/>
</dbReference>
<dbReference type="PANTHER" id="PTHR33517">
    <property type="entry name" value="PROTEIN FAM170B-RELATED"/>
    <property type="match status" value="1"/>
</dbReference>
<name>L5ME19_MYODS</name>
<dbReference type="GO" id="GO:0009566">
    <property type="term" value="P:fertilization"/>
    <property type="evidence" value="ECO:0007669"/>
    <property type="project" value="TreeGrafter"/>
</dbReference>
<feature type="compositionally biased region" description="Basic and acidic residues" evidence="1">
    <location>
        <begin position="8"/>
        <end position="22"/>
    </location>
</feature>
<dbReference type="EMBL" id="KB101591">
    <property type="protein sequence ID" value="ELK36500.1"/>
    <property type="molecule type" value="Genomic_DNA"/>
</dbReference>
<feature type="region of interest" description="Disordered" evidence="1">
    <location>
        <begin position="286"/>
        <end position="312"/>
    </location>
</feature>
<sequence length="375" mass="41608">MKHKEKQKHLESRHLNRTEEKSSGASNPQETAPQPQATVEATACSQAAGAKLSSSSEYFTCVSSQAKRPCPDQDGPCNTQENARQHESPVEAPASVQEAGGDPSPSEYFTCVSSPSKLPHSDVNGPYNTQEDVPQRQSPVESSACSQAAGVNSFTSEYSSFLCSSCKQSSPDEDGILEIYVSQNLKQKENSLDTSHTHIPSHSVNNNEPCTSSMQGTDLRLRTIYYTRVQLKRGVAVLCHTQERLEPPSKKIKMEEMTYIEKIHENVRITHMSENKPLIDHQHNLESRAQEEREEADSPAQPPALDGDPSAKTPEWLVALDSGFRCMACCRVFPSLEVLQEHVECGVREGFSCHAFHNAMARLKHKDLKEDEQEN</sequence>
<evidence type="ECO:0000256" key="1">
    <source>
        <dbReference type="SAM" id="MobiDB-lite"/>
    </source>
</evidence>
<organism evidence="2 3">
    <name type="scientific">Myotis davidii</name>
    <name type="common">David's myotis</name>
    <dbReference type="NCBI Taxonomy" id="225400"/>
    <lineage>
        <taxon>Eukaryota</taxon>
        <taxon>Metazoa</taxon>
        <taxon>Chordata</taxon>
        <taxon>Craniata</taxon>
        <taxon>Vertebrata</taxon>
        <taxon>Euteleostomi</taxon>
        <taxon>Mammalia</taxon>
        <taxon>Eutheria</taxon>
        <taxon>Laurasiatheria</taxon>
        <taxon>Chiroptera</taxon>
        <taxon>Yangochiroptera</taxon>
        <taxon>Vespertilionidae</taxon>
        <taxon>Myotis</taxon>
    </lineage>
</organism>